<proteinExistence type="predicted"/>
<accession>A0A2A6BDF1</accession>
<dbReference type="EnsemblMetazoa" id="PPA45017.1">
    <property type="protein sequence ID" value="PPA45017.1"/>
    <property type="gene ID" value="WBGene00283386"/>
</dbReference>
<reference evidence="2" key="1">
    <citation type="journal article" date="2008" name="Nat. Genet.">
        <title>The Pristionchus pacificus genome provides a unique perspective on nematode lifestyle and parasitism.</title>
        <authorList>
            <person name="Dieterich C."/>
            <person name="Clifton S.W."/>
            <person name="Schuster L.N."/>
            <person name="Chinwalla A."/>
            <person name="Delehaunty K."/>
            <person name="Dinkelacker I."/>
            <person name="Fulton L."/>
            <person name="Fulton R."/>
            <person name="Godfrey J."/>
            <person name="Minx P."/>
            <person name="Mitreva M."/>
            <person name="Roeseler W."/>
            <person name="Tian H."/>
            <person name="Witte H."/>
            <person name="Yang S.P."/>
            <person name="Wilson R.K."/>
            <person name="Sommer R.J."/>
        </authorList>
    </citation>
    <scope>NUCLEOTIDE SEQUENCE [LARGE SCALE GENOMIC DNA]</scope>
    <source>
        <strain evidence="2">PS312</strain>
    </source>
</reference>
<evidence type="ECO:0000313" key="2">
    <source>
        <dbReference type="Proteomes" id="UP000005239"/>
    </source>
</evidence>
<dbReference type="Proteomes" id="UP000005239">
    <property type="component" value="Unassembled WGS sequence"/>
</dbReference>
<dbReference type="AlphaFoldDB" id="A0A2A6BDF1"/>
<gene>
    <name evidence="1" type="primary">WBGene00283386</name>
</gene>
<accession>A0A8R1Z535</accession>
<reference evidence="1" key="2">
    <citation type="submission" date="2022-06" db="UniProtKB">
        <authorList>
            <consortium name="EnsemblMetazoa"/>
        </authorList>
    </citation>
    <scope>IDENTIFICATION</scope>
    <source>
        <strain evidence="1">PS312</strain>
    </source>
</reference>
<name>A0A2A6BDF1_PRIPA</name>
<organism evidence="1 2">
    <name type="scientific">Pristionchus pacificus</name>
    <name type="common">Parasitic nematode worm</name>
    <dbReference type="NCBI Taxonomy" id="54126"/>
    <lineage>
        <taxon>Eukaryota</taxon>
        <taxon>Metazoa</taxon>
        <taxon>Ecdysozoa</taxon>
        <taxon>Nematoda</taxon>
        <taxon>Chromadorea</taxon>
        <taxon>Rhabditida</taxon>
        <taxon>Rhabditina</taxon>
        <taxon>Diplogasteromorpha</taxon>
        <taxon>Diplogasteroidea</taxon>
        <taxon>Neodiplogasteridae</taxon>
        <taxon>Pristionchus</taxon>
    </lineage>
</organism>
<evidence type="ECO:0000313" key="1">
    <source>
        <dbReference type="EnsemblMetazoa" id="PPA45017.1"/>
    </source>
</evidence>
<sequence>MAADEQKTAMYLKNQQSSMSTLQFRSRVQSSLAFCTTLRGPHALSQMQHLSTPPLLKPRPPVAVPVRPLTSTRSLELLSHLVTSETKSLCAFDYS</sequence>
<protein>
    <submittedName>
        <fullName evidence="1">Uncharacterized protein</fullName>
    </submittedName>
</protein>
<keyword evidence="2" id="KW-1185">Reference proteome</keyword>